<protein>
    <submittedName>
        <fullName evidence="8">Metal ABC transporter ATP-binding protein</fullName>
    </submittedName>
</protein>
<dbReference type="Pfam" id="PF00005">
    <property type="entry name" value="ABC_tran"/>
    <property type="match status" value="1"/>
</dbReference>
<evidence type="ECO:0000313" key="8">
    <source>
        <dbReference type="EMBL" id="AZN73077.1"/>
    </source>
</evidence>
<keyword evidence="3" id="KW-0547">Nucleotide-binding</keyword>
<evidence type="ECO:0000256" key="5">
    <source>
        <dbReference type="ARBA" id="ARBA00022906"/>
    </source>
</evidence>
<evidence type="ECO:0000256" key="3">
    <source>
        <dbReference type="ARBA" id="ARBA00022741"/>
    </source>
</evidence>
<evidence type="ECO:0000256" key="2">
    <source>
        <dbReference type="ARBA" id="ARBA00022448"/>
    </source>
</evidence>
<reference evidence="8 9" key="1">
    <citation type="submission" date="2018-09" db="EMBL/GenBank/DDBJ databases">
        <title>Marinorhizobium profundi gen. nov., sp. nov., isolated from a deep-sea sediment sample from the New Britain Trench and proposal of Marinorhizobiaceae fam. nov. in the order Rhizobiales of the class Alphaproteobacteria.</title>
        <authorList>
            <person name="Cao J."/>
        </authorList>
    </citation>
    <scope>NUCLEOTIDE SEQUENCE [LARGE SCALE GENOMIC DNA]</scope>
    <source>
        <strain evidence="8 9">WS11</strain>
    </source>
</reference>
<dbReference type="PROSITE" id="PS00211">
    <property type="entry name" value="ABC_TRANSPORTER_1"/>
    <property type="match status" value="1"/>
</dbReference>
<dbReference type="PANTHER" id="PTHR42734">
    <property type="entry name" value="METAL TRANSPORT SYSTEM ATP-BINDING PROTEIN TM_0124-RELATED"/>
    <property type="match status" value="1"/>
</dbReference>
<proteinExistence type="inferred from homology"/>
<dbReference type="GO" id="GO:0016887">
    <property type="term" value="F:ATP hydrolysis activity"/>
    <property type="evidence" value="ECO:0007669"/>
    <property type="project" value="InterPro"/>
</dbReference>
<dbReference type="GO" id="GO:0005524">
    <property type="term" value="F:ATP binding"/>
    <property type="evidence" value="ECO:0007669"/>
    <property type="project" value="UniProtKB-KW"/>
</dbReference>
<keyword evidence="2" id="KW-0813">Transport</keyword>
<dbReference type="InterPro" id="IPR003593">
    <property type="entry name" value="AAA+_ATPase"/>
</dbReference>
<sequence length="259" mass="27546">MLNRVDQPPALSISGLSVAYGDKPALSAVDAVFHQGRMSAVIGPNGAGKSTLLKAAMGMVPLITGKVEFFGLPLAAARNRVAYVPQRASVDWDFPASVIDVVMMGLYGELGPFRFAAKKHRDQARDCLREVDLEPLADRQIGQLSGGQQQRVFIARALAQKADLLILDEPLAGVDAATERTIVTLLKKLAGEGSAIITVHHDLSTVRDYYDDVLIMDVRTVANGTVVDTFTEQKLADAYGGRLVGAGLPAPVPGAKVEA</sequence>
<accession>A0A3Q8XT71</accession>
<dbReference type="PANTHER" id="PTHR42734:SF5">
    <property type="entry name" value="IRON TRANSPORT SYSTEM ATP-BINDING PROTEIN HI_0361-RELATED"/>
    <property type="match status" value="1"/>
</dbReference>
<name>A0A3Q8XT71_9HYPH</name>
<dbReference type="EMBL" id="CP032509">
    <property type="protein sequence ID" value="AZN73077.1"/>
    <property type="molecule type" value="Genomic_DNA"/>
</dbReference>
<gene>
    <name evidence="8" type="ORF">D5400_18870</name>
</gene>
<keyword evidence="9" id="KW-1185">Reference proteome</keyword>
<evidence type="ECO:0000313" key="9">
    <source>
        <dbReference type="Proteomes" id="UP000268192"/>
    </source>
</evidence>
<feature type="domain" description="ABC transporter" evidence="7">
    <location>
        <begin position="11"/>
        <end position="243"/>
    </location>
</feature>
<dbReference type="CDD" id="cd03235">
    <property type="entry name" value="ABC_Metallic_Cations"/>
    <property type="match status" value="1"/>
</dbReference>
<dbReference type="Proteomes" id="UP000268192">
    <property type="component" value="Chromosome"/>
</dbReference>
<comment type="similarity">
    <text evidence="1">Belongs to the ABC transporter superfamily.</text>
</comment>
<evidence type="ECO:0000256" key="1">
    <source>
        <dbReference type="ARBA" id="ARBA00005417"/>
    </source>
</evidence>
<dbReference type="SUPFAM" id="SSF52540">
    <property type="entry name" value="P-loop containing nucleoside triphosphate hydrolases"/>
    <property type="match status" value="1"/>
</dbReference>
<dbReference type="InterPro" id="IPR050153">
    <property type="entry name" value="Metal_Ion_Import_ABC"/>
</dbReference>
<dbReference type="PROSITE" id="PS50893">
    <property type="entry name" value="ABC_TRANSPORTER_2"/>
    <property type="match status" value="1"/>
</dbReference>
<dbReference type="GO" id="GO:0006829">
    <property type="term" value="P:zinc ion transport"/>
    <property type="evidence" value="ECO:0007669"/>
    <property type="project" value="UniProtKB-KW"/>
</dbReference>
<keyword evidence="5" id="KW-0862">Zinc</keyword>
<dbReference type="Gene3D" id="3.40.50.300">
    <property type="entry name" value="P-loop containing nucleotide triphosphate hydrolases"/>
    <property type="match status" value="1"/>
</dbReference>
<evidence type="ECO:0000256" key="4">
    <source>
        <dbReference type="ARBA" id="ARBA00022840"/>
    </source>
</evidence>
<dbReference type="AlphaFoldDB" id="A0A3Q8XT71"/>
<dbReference type="RefSeq" id="WP_126011621.1">
    <property type="nucleotide sequence ID" value="NZ_CP032509.1"/>
</dbReference>
<dbReference type="InterPro" id="IPR027417">
    <property type="entry name" value="P-loop_NTPase"/>
</dbReference>
<dbReference type="InterPro" id="IPR017871">
    <property type="entry name" value="ABC_transporter-like_CS"/>
</dbReference>
<dbReference type="KEGG" id="abaw:D5400_18870"/>
<organism evidence="8 9">
    <name type="scientific">Georhizobium profundi</name>
    <dbReference type="NCBI Taxonomy" id="2341112"/>
    <lineage>
        <taxon>Bacteria</taxon>
        <taxon>Pseudomonadati</taxon>
        <taxon>Pseudomonadota</taxon>
        <taxon>Alphaproteobacteria</taxon>
        <taxon>Hyphomicrobiales</taxon>
        <taxon>Rhizobiaceae</taxon>
        <taxon>Georhizobium</taxon>
    </lineage>
</organism>
<keyword evidence="6" id="KW-0406">Ion transport</keyword>
<dbReference type="InterPro" id="IPR003439">
    <property type="entry name" value="ABC_transporter-like_ATP-bd"/>
</dbReference>
<dbReference type="OrthoDB" id="9806726at2"/>
<dbReference type="SMART" id="SM00382">
    <property type="entry name" value="AAA"/>
    <property type="match status" value="1"/>
</dbReference>
<keyword evidence="5" id="KW-0864">Zinc transport</keyword>
<evidence type="ECO:0000256" key="6">
    <source>
        <dbReference type="ARBA" id="ARBA00023065"/>
    </source>
</evidence>
<keyword evidence="4 8" id="KW-0067">ATP-binding</keyword>
<evidence type="ECO:0000259" key="7">
    <source>
        <dbReference type="PROSITE" id="PS50893"/>
    </source>
</evidence>